<evidence type="ECO:0000313" key="9">
    <source>
        <dbReference type="Proteomes" id="UP000256695"/>
    </source>
</evidence>
<feature type="binding site" evidence="7">
    <location>
        <position position="138"/>
    </location>
    <ligand>
        <name>substrate</name>
    </ligand>
</feature>
<evidence type="ECO:0000256" key="2">
    <source>
        <dbReference type="ARBA" id="ARBA00022679"/>
    </source>
</evidence>
<dbReference type="RefSeq" id="WP_115579175.1">
    <property type="nucleotide sequence ID" value="NZ_NXLX01000011.1"/>
</dbReference>
<comment type="function">
    <text evidence="7">Catalyzes the specific phosphorylation of the 3-hydroxyl group of shikimic acid using ATP as a cosubstrate.</text>
</comment>
<keyword evidence="6 7" id="KW-0057">Aromatic amino acid biosynthesis</keyword>
<keyword evidence="9" id="KW-1185">Reference proteome</keyword>
<comment type="cofactor">
    <cofactor evidence="7">
        <name>Mg(2+)</name>
        <dbReference type="ChEBI" id="CHEBI:18420"/>
    </cofactor>
    <text evidence="7">Binds 1 Mg(2+) ion per subunit.</text>
</comment>
<dbReference type="Pfam" id="PF01202">
    <property type="entry name" value="SKI"/>
    <property type="match status" value="1"/>
</dbReference>
<keyword evidence="3 7" id="KW-0547">Nucleotide-binding</keyword>
<evidence type="ECO:0000256" key="4">
    <source>
        <dbReference type="ARBA" id="ARBA00022777"/>
    </source>
</evidence>
<dbReference type="Gene3D" id="3.40.50.300">
    <property type="entry name" value="P-loop containing nucleotide triphosphate hydrolases"/>
    <property type="match status" value="1"/>
</dbReference>
<dbReference type="GO" id="GO:0005829">
    <property type="term" value="C:cytosol"/>
    <property type="evidence" value="ECO:0007669"/>
    <property type="project" value="TreeGrafter"/>
</dbReference>
<dbReference type="GO" id="GO:0009423">
    <property type="term" value="P:chorismate biosynthetic process"/>
    <property type="evidence" value="ECO:0007669"/>
    <property type="project" value="UniProtKB-UniRule"/>
</dbReference>
<dbReference type="AlphaFoldDB" id="A0A3D8J7X7"/>
<dbReference type="SUPFAM" id="SSF52540">
    <property type="entry name" value="P-loop containing nucleoside triphosphate hydrolases"/>
    <property type="match status" value="1"/>
</dbReference>
<dbReference type="Proteomes" id="UP000256695">
    <property type="component" value="Unassembled WGS sequence"/>
</dbReference>
<keyword evidence="4 7" id="KW-0418">Kinase</keyword>
<dbReference type="GO" id="GO:0004765">
    <property type="term" value="F:shikimate kinase activity"/>
    <property type="evidence" value="ECO:0007669"/>
    <property type="project" value="UniProtKB-UniRule"/>
</dbReference>
<dbReference type="PRINTS" id="PR01100">
    <property type="entry name" value="SHIKIMTKNASE"/>
</dbReference>
<dbReference type="InterPro" id="IPR000623">
    <property type="entry name" value="Shikimate_kinase/TSH1"/>
</dbReference>
<keyword evidence="7" id="KW-0460">Magnesium</keyword>
<feature type="binding site" evidence="7">
    <location>
        <position position="88"/>
    </location>
    <ligand>
        <name>substrate</name>
    </ligand>
</feature>
<sequence length="173" mass="20011">MMGIKSASTKDNIILIGFMGSGKSSIGEFLSRKISYDFIDSDKKISEITKLSISEIFHLYGEQYFRILEKDFITQYKNIKKHIIATGGGMPIFNDVRGMGKIFFLKADFEVLYHRICNTNTRPLLQNKQKTYEIFMQRQEKYHQSSDYIINANQSIEKITEDILKILNPSSDT</sequence>
<dbReference type="OrthoDB" id="9800332at2"/>
<comment type="caution">
    <text evidence="8">The sequence shown here is derived from an EMBL/GenBank/DDBJ whole genome shotgun (WGS) entry which is preliminary data.</text>
</comment>
<accession>A0A3D8J7X7</accession>
<dbReference type="GO" id="GO:0005524">
    <property type="term" value="F:ATP binding"/>
    <property type="evidence" value="ECO:0007669"/>
    <property type="project" value="UniProtKB-UniRule"/>
</dbReference>
<feature type="binding site" evidence="7">
    <location>
        <position position="122"/>
    </location>
    <ligand>
        <name>ATP</name>
        <dbReference type="ChEBI" id="CHEBI:30616"/>
    </ligand>
</feature>
<evidence type="ECO:0000256" key="6">
    <source>
        <dbReference type="ARBA" id="ARBA00023141"/>
    </source>
</evidence>
<feature type="binding site" evidence="7">
    <location>
        <begin position="20"/>
        <end position="25"/>
    </location>
    <ligand>
        <name>ATP</name>
        <dbReference type="ChEBI" id="CHEBI:30616"/>
    </ligand>
</feature>
<comment type="subcellular location">
    <subcellularLocation>
        <location evidence="7">Cytoplasm</location>
    </subcellularLocation>
</comment>
<keyword evidence="5 7" id="KW-0067">ATP-binding</keyword>
<evidence type="ECO:0000256" key="3">
    <source>
        <dbReference type="ARBA" id="ARBA00022741"/>
    </source>
</evidence>
<evidence type="ECO:0000256" key="5">
    <source>
        <dbReference type="ARBA" id="ARBA00022840"/>
    </source>
</evidence>
<dbReference type="CDD" id="cd00464">
    <property type="entry name" value="SK"/>
    <property type="match status" value="1"/>
</dbReference>
<feature type="binding site" evidence="7">
    <location>
        <position position="24"/>
    </location>
    <ligand>
        <name>Mg(2+)</name>
        <dbReference type="ChEBI" id="CHEBI:18420"/>
    </ligand>
</feature>
<dbReference type="PANTHER" id="PTHR21087">
    <property type="entry name" value="SHIKIMATE KINASE"/>
    <property type="match status" value="1"/>
</dbReference>
<comment type="caution">
    <text evidence="7">Lacks conserved residue(s) required for the propagation of feature annotation.</text>
</comment>
<dbReference type="InterPro" id="IPR031322">
    <property type="entry name" value="Shikimate/glucono_kinase"/>
</dbReference>
<feature type="binding site" evidence="7">
    <location>
        <position position="66"/>
    </location>
    <ligand>
        <name>substrate</name>
    </ligand>
</feature>
<evidence type="ECO:0000256" key="1">
    <source>
        <dbReference type="ARBA" id="ARBA00022605"/>
    </source>
</evidence>
<comment type="subunit">
    <text evidence="7">Monomer.</text>
</comment>
<feature type="binding site" evidence="7">
    <location>
        <position position="42"/>
    </location>
    <ligand>
        <name>substrate</name>
    </ligand>
</feature>
<keyword evidence="7" id="KW-0963">Cytoplasm</keyword>
<comment type="catalytic activity">
    <reaction evidence="7">
        <text>shikimate + ATP = 3-phosphoshikimate + ADP + H(+)</text>
        <dbReference type="Rhea" id="RHEA:13121"/>
        <dbReference type="ChEBI" id="CHEBI:15378"/>
        <dbReference type="ChEBI" id="CHEBI:30616"/>
        <dbReference type="ChEBI" id="CHEBI:36208"/>
        <dbReference type="ChEBI" id="CHEBI:145989"/>
        <dbReference type="ChEBI" id="CHEBI:456216"/>
        <dbReference type="EC" id="2.7.1.71"/>
    </reaction>
</comment>
<dbReference type="GO" id="GO:0000287">
    <property type="term" value="F:magnesium ion binding"/>
    <property type="evidence" value="ECO:0007669"/>
    <property type="project" value="UniProtKB-UniRule"/>
</dbReference>
<dbReference type="UniPathway" id="UPA00053">
    <property type="reaction ID" value="UER00088"/>
</dbReference>
<keyword evidence="2 7" id="KW-0808">Transferase</keyword>
<dbReference type="GO" id="GO:0009073">
    <property type="term" value="P:aromatic amino acid family biosynthetic process"/>
    <property type="evidence" value="ECO:0007669"/>
    <property type="project" value="UniProtKB-KW"/>
</dbReference>
<organism evidence="8 9">
    <name type="scientific">Helicobacter anseris</name>
    <dbReference type="NCBI Taxonomy" id="375926"/>
    <lineage>
        <taxon>Bacteria</taxon>
        <taxon>Pseudomonadati</taxon>
        <taxon>Campylobacterota</taxon>
        <taxon>Epsilonproteobacteria</taxon>
        <taxon>Campylobacterales</taxon>
        <taxon>Helicobacteraceae</taxon>
        <taxon>Helicobacter</taxon>
    </lineage>
</organism>
<dbReference type="EMBL" id="NXLX01000011">
    <property type="protein sequence ID" value="RDU73285.1"/>
    <property type="molecule type" value="Genomic_DNA"/>
</dbReference>
<dbReference type="EC" id="2.7.1.71" evidence="7"/>
<proteinExistence type="inferred from homology"/>
<evidence type="ECO:0000256" key="7">
    <source>
        <dbReference type="HAMAP-Rule" id="MF_00109"/>
    </source>
</evidence>
<keyword evidence="1 7" id="KW-0028">Amino-acid biosynthesis</keyword>
<protein>
    <recommendedName>
        <fullName evidence="7">Shikimate kinase</fullName>
        <shortName evidence="7">SK</shortName>
        <ecNumber evidence="7">2.7.1.71</ecNumber>
    </recommendedName>
</protein>
<comment type="pathway">
    <text evidence="7">Metabolic intermediate biosynthesis; chorismate biosynthesis; chorismate from D-erythrose 4-phosphate and phosphoenolpyruvate: step 5/7.</text>
</comment>
<evidence type="ECO:0000313" key="8">
    <source>
        <dbReference type="EMBL" id="RDU73285.1"/>
    </source>
</evidence>
<name>A0A3D8J7X7_9HELI</name>
<dbReference type="HAMAP" id="MF_00109">
    <property type="entry name" value="Shikimate_kinase"/>
    <property type="match status" value="1"/>
</dbReference>
<dbReference type="GO" id="GO:0008652">
    <property type="term" value="P:amino acid biosynthetic process"/>
    <property type="evidence" value="ECO:0007669"/>
    <property type="project" value="UniProtKB-KW"/>
</dbReference>
<keyword evidence="7" id="KW-0479">Metal-binding</keyword>
<dbReference type="PANTHER" id="PTHR21087:SF16">
    <property type="entry name" value="SHIKIMATE KINASE 1, CHLOROPLASTIC"/>
    <property type="match status" value="1"/>
</dbReference>
<reference evidence="8 9" key="1">
    <citation type="submission" date="2018-04" db="EMBL/GenBank/DDBJ databases">
        <title>Novel Campyloabacter and Helicobacter Species and Strains.</title>
        <authorList>
            <person name="Mannion A.J."/>
            <person name="Shen Z."/>
            <person name="Fox J.G."/>
        </authorList>
    </citation>
    <scope>NUCLEOTIDE SEQUENCE [LARGE SCALE GENOMIC DNA]</scope>
    <source>
        <strain evidence="8 9">MIT 04-9362</strain>
    </source>
</reference>
<gene>
    <name evidence="7" type="primary">aroK</name>
    <name evidence="8" type="ORF">CQA57_05200</name>
</gene>
<dbReference type="InterPro" id="IPR027417">
    <property type="entry name" value="P-loop_NTPase"/>
</dbReference>
<comment type="similarity">
    <text evidence="7">Belongs to the shikimate kinase family.</text>
</comment>